<organism evidence="1">
    <name type="scientific">Arion vulgaris</name>
    <dbReference type="NCBI Taxonomy" id="1028688"/>
    <lineage>
        <taxon>Eukaryota</taxon>
        <taxon>Metazoa</taxon>
        <taxon>Spiralia</taxon>
        <taxon>Lophotrochozoa</taxon>
        <taxon>Mollusca</taxon>
        <taxon>Gastropoda</taxon>
        <taxon>Heterobranchia</taxon>
        <taxon>Euthyneura</taxon>
        <taxon>Panpulmonata</taxon>
        <taxon>Eupulmonata</taxon>
        <taxon>Stylommatophora</taxon>
        <taxon>Helicina</taxon>
        <taxon>Arionoidea</taxon>
        <taxon>Arionidae</taxon>
        <taxon>Arion</taxon>
    </lineage>
</organism>
<sequence>TSSSRIGDEISRFPYSHNIHHSGVAFYSEHSIPVVGEYIDQRYFHRRNTMPTRFDYPRVFHLPYPTQTHSNQNNLALEKCSSKLNIPHPVHCSMLPAPMSQPTHQLKLQSQYNHPHVAATTQLPNSSAFCTQPHQHPKLGVYEEQQRMCQKNMRNSFTDFDKSVQNQGRLSRMV</sequence>
<evidence type="ECO:0000313" key="1">
    <source>
        <dbReference type="EMBL" id="CEK71658.1"/>
    </source>
</evidence>
<name>A0A0B6ZSV7_9EUPU</name>
<reference evidence="1" key="1">
    <citation type="submission" date="2014-12" db="EMBL/GenBank/DDBJ databases">
        <title>Insight into the proteome of Arion vulgaris.</title>
        <authorList>
            <person name="Aradska J."/>
            <person name="Bulat T."/>
            <person name="Smidak R."/>
            <person name="Sarate P."/>
            <person name="Gangsoo J."/>
            <person name="Sialana F."/>
            <person name="Bilban M."/>
            <person name="Lubec G."/>
        </authorList>
    </citation>
    <scope>NUCLEOTIDE SEQUENCE</scope>
    <source>
        <tissue evidence="1">Skin</tissue>
    </source>
</reference>
<feature type="non-terminal residue" evidence="1">
    <location>
        <position position="1"/>
    </location>
</feature>
<gene>
    <name evidence="1" type="primary">ORF79312</name>
</gene>
<accession>A0A0B6ZSV7</accession>
<dbReference type="EMBL" id="HACG01024793">
    <property type="protein sequence ID" value="CEK71658.1"/>
    <property type="molecule type" value="Transcribed_RNA"/>
</dbReference>
<protein>
    <submittedName>
        <fullName evidence="1">Uncharacterized protein</fullName>
    </submittedName>
</protein>
<proteinExistence type="predicted"/>
<feature type="non-terminal residue" evidence="1">
    <location>
        <position position="174"/>
    </location>
</feature>
<dbReference type="AlphaFoldDB" id="A0A0B6ZSV7"/>